<feature type="compositionally biased region" description="Basic and acidic residues" evidence="1">
    <location>
        <begin position="101"/>
        <end position="117"/>
    </location>
</feature>
<feature type="domain" description="SCP" evidence="3">
    <location>
        <begin position="211"/>
        <end position="309"/>
    </location>
</feature>
<evidence type="ECO:0000256" key="2">
    <source>
        <dbReference type="SAM" id="SignalP"/>
    </source>
</evidence>
<dbReference type="CDD" id="cd05379">
    <property type="entry name" value="CAP_bacterial"/>
    <property type="match status" value="1"/>
</dbReference>
<protein>
    <submittedName>
        <fullName evidence="4">CAP domain-containing protein</fullName>
    </submittedName>
</protein>
<evidence type="ECO:0000256" key="1">
    <source>
        <dbReference type="SAM" id="MobiDB-lite"/>
    </source>
</evidence>
<sequence>MKKLILLFLATSTLFSTSFLFKQNEMNSFPKQQPEVVMTNAEQLSEEKSIITYTPAPRVLTRYEDGFSFDLADKMKIIHGELHLEERKAIAENRKRLAAEAAAQKEQESVAKKENTSDTKSAVQASAAPVKPATQKPSAPAKKPAAAPAETVASKPAPEPVKETTPPKESPVPEPVKEPEPPKESPAPVAPPVEETKTFTYLSQVEKEILTVTNRYRRENGLNNLVWDDSLYQSSRSHTRLMFETNNFAHTTKYAVAENIYMLASSDTSKYSAEFIVAKWMNSPGHRANILDSRVTRMGAGVLKGDQYFAKYDRKLPTLYATQHFK</sequence>
<dbReference type="SUPFAM" id="SSF55797">
    <property type="entry name" value="PR-1-like"/>
    <property type="match status" value="1"/>
</dbReference>
<dbReference type="RefSeq" id="WP_207598333.1">
    <property type="nucleotide sequence ID" value="NZ_JAFNJU010000001.1"/>
</dbReference>
<feature type="region of interest" description="Disordered" evidence="1">
    <location>
        <begin position="101"/>
        <end position="194"/>
    </location>
</feature>
<dbReference type="PRINTS" id="PR01217">
    <property type="entry name" value="PRICHEXTENSN"/>
</dbReference>
<dbReference type="PANTHER" id="PTHR31157">
    <property type="entry name" value="SCP DOMAIN-CONTAINING PROTEIN"/>
    <property type="match status" value="1"/>
</dbReference>
<name>A0A939H476_9CLOT</name>
<keyword evidence="5" id="KW-1185">Reference proteome</keyword>
<reference evidence="4" key="1">
    <citation type="submission" date="2021-03" db="EMBL/GenBank/DDBJ databases">
        <title>Proteiniclasticum marinus sp. nov., isolated from tidal flat sediment.</title>
        <authorList>
            <person name="Namirimu T."/>
            <person name="Yang J.-A."/>
            <person name="Yang S.-H."/>
            <person name="Kim Y.-J."/>
            <person name="Kwon K.K."/>
        </authorList>
    </citation>
    <scope>NUCLEOTIDE SEQUENCE</scope>
    <source>
        <strain evidence="4">SCR006</strain>
    </source>
</reference>
<dbReference type="Gene3D" id="3.40.33.10">
    <property type="entry name" value="CAP"/>
    <property type="match status" value="1"/>
</dbReference>
<feature type="compositionally biased region" description="Low complexity" evidence="1">
    <location>
        <begin position="131"/>
        <end position="156"/>
    </location>
</feature>
<keyword evidence="2" id="KW-0732">Signal</keyword>
<gene>
    <name evidence="4" type="ORF">J3A84_02060</name>
</gene>
<dbReference type="Proteomes" id="UP000664218">
    <property type="component" value="Unassembled WGS sequence"/>
</dbReference>
<evidence type="ECO:0000259" key="3">
    <source>
        <dbReference type="Pfam" id="PF00188"/>
    </source>
</evidence>
<organism evidence="4 5">
    <name type="scientific">Proteiniclasticum aestuarii</name>
    <dbReference type="NCBI Taxonomy" id="2817862"/>
    <lineage>
        <taxon>Bacteria</taxon>
        <taxon>Bacillati</taxon>
        <taxon>Bacillota</taxon>
        <taxon>Clostridia</taxon>
        <taxon>Eubacteriales</taxon>
        <taxon>Clostridiaceae</taxon>
        <taxon>Proteiniclasticum</taxon>
    </lineage>
</organism>
<feature type="signal peptide" evidence="2">
    <location>
        <begin position="1"/>
        <end position="21"/>
    </location>
</feature>
<dbReference type="InterPro" id="IPR014044">
    <property type="entry name" value="CAP_dom"/>
</dbReference>
<dbReference type="AlphaFoldDB" id="A0A939H476"/>
<accession>A0A939H476</accession>
<evidence type="ECO:0000313" key="4">
    <source>
        <dbReference type="EMBL" id="MBO1263829.1"/>
    </source>
</evidence>
<dbReference type="PANTHER" id="PTHR31157:SF1">
    <property type="entry name" value="SCP DOMAIN-CONTAINING PROTEIN"/>
    <property type="match status" value="1"/>
</dbReference>
<dbReference type="EMBL" id="JAFNJU010000001">
    <property type="protein sequence ID" value="MBO1263829.1"/>
    <property type="molecule type" value="Genomic_DNA"/>
</dbReference>
<evidence type="ECO:0000313" key="5">
    <source>
        <dbReference type="Proteomes" id="UP000664218"/>
    </source>
</evidence>
<feature type="chain" id="PRO_5038780750" evidence="2">
    <location>
        <begin position="22"/>
        <end position="326"/>
    </location>
</feature>
<proteinExistence type="predicted"/>
<dbReference type="InterPro" id="IPR035940">
    <property type="entry name" value="CAP_sf"/>
</dbReference>
<comment type="caution">
    <text evidence="4">The sequence shown here is derived from an EMBL/GenBank/DDBJ whole genome shotgun (WGS) entry which is preliminary data.</text>
</comment>
<dbReference type="Pfam" id="PF00188">
    <property type="entry name" value="CAP"/>
    <property type="match status" value="1"/>
</dbReference>